<dbReference type="Gene3D" id="1.10.510.10">
    <property type="entry name" value="Transferase(Phosphotransferase) domain 1"/>
    <property type="match status" value="1"/>
</dbReference>
<dbReference type="InterPro" id="IPR017441">
    <property type="entry name" value="Protein_kinase_ATP_BS"/>
</dbReference>
<feature type="domain" description="Protein kinase" evidence="5">
    <location>
        <begin position="1"/>
        <end position="258"/>
    </location>
</feature>
<sequence length="339" mass="38536">MHTKLGEGAFSTVRVAKHKHSPDQEYAVKIVQRSKLEEVDIVALLDEVSILSSLKSCPYIIQLYDFFEEPTHYYLVMESMKGGELFDRIVAKSFYNEKEARGVCRILLEAVAYCHDARIAHRDLKPENLLLRSMEDDLSIKLADFGFAKVVNEPHSLKTQCGTPGYVAPEILNGVPYDEAADMWSVGVILYILLGGYPPFIDENQRKLFRKIRKGEYEFHPEYWSTISDDAKILIRNLLMVDSSQRLSARDALNSNWIAVASDETLDKHDMGANLVQLRKFNGRRKFRAAVASVLAVNKLSNFLAFDVFQPGDSELPLLNSKSMTLKTSMRFDDDEENV</sequence>
<dbReference type="PANTHER" id="PTHR24347">
    <property type="entry name" value="SERINE/THREONINE-PROTEIN KINASE"/>
    <property type="match status" value="1"/>
</dbReference>
<proteinExistence type="inferred from homology"/>
<dbReference type="InterPro" id="IPR011009">
    <property type="entry name" value="Kinase-like_dom_sf"/>
</dbReference>
<organism evidence="6 7">
    <name type="scientific">Cyclotella cryptica</name>
    <dbReference type="NCBI Taxonomy" id="29204"/>
    <lineage>
        <taxon>Eukaryota</taxon>
        <taxon>Sar</taxon>
        <taxon>Stramenopiles</taxon>
        <taxon>Ochrophyta</taxon>
        <taxon>Bacillariophyta</taxon>
        <taxon>Coscinodiscophyceae</taxon>
        <taxon>Thalassiosirophycidae</taxon>
        <taxon>Stephanodiscales</taxon>
        <taxon>Stephanodiscaceae</taxon>
        <taxon>Cyclotella</taxon>
    </lineage>
</organism>
<reference evidence="6 7" key="1">
    <citation type="journal article" date="2020" name="G3 (Bethesda)">
        <title>Improved Reference Genome for Cyclotella cryptica CCMP332, a Model for Cell Wall Morphogenesis, Salinity Adaptation, and Lipid Production in Diatoms (Bacillariophyta).</title>
        <authorList>
            <person name="Roberts W.R."/>
            <person name="Downey K.M."/>
            <person name="Ruck E.C."/>
            <person name="Traller J.C."/>
            <person name="Alverson A.J."/>
        </authorList>
    </citation>
    <scope>NUCLEOTIDE SEQUENCE [LARGE SCALE GENOMIC DNA]</scope>
    <source>
        <strain evidence="6 7">CCMP332</strain>
    </source>
</reference>
<evidence type="ECO:0000259" key="5">
    <source>
        <dbReference type="PROSITE" id="PS50011"/>
    </source>
</evidence>
<dbReference type="SMART" id="SM00220">
    <property type="entry name" value="S_TKc"/>
    <property type="match status" value="1"/>
</dbReference>
<accession>A0ABD3PJQ5</accession>
<keyword evidence="2 3" id="KW-0067">ATP-binding</keyword>
<evidence type="ECO:0000256" key="4">
    <source>
        <dbReference type="RuleBase" id="RU000304"/>
    </source>
</evidence>
<dbReference type="EMBL" id="JABMIG020000191">
    <property type="protein sequence ID" value="KAL3786600.1"/>
    <property type="molecule type" value="Genomic_DNA"/>
</dbReference>
<keyword evidence="4" id="KW-0723">Serine/threonine-protein kinase</keyword>
<dbReference type="PROSITE" id="PS00108">
    <property type="entry name" value="PROTEIN_KINASE_ST"/>
    <property type="match status" value="1"/>
</dbReference>
<comment type="similarity">
    <text evidence="4">Belongs to the protein kinase superfamily.</text>
</comment>
<protein>
    <recommendedName>
        <fullName evidence="5">Protein kinase domain-containing protein</fullName>
    </recommendedName>
</protein>
<dbReference type="InterPro" id="IPR008271">
    <property type="entry name" value="Ser/Thr_kinase_AS"/>
</dbReference>
<dbReference type="FunFam" id="1.10.510.10:FF:000571">
    <property type="entry name" value="Maternal embryonic leucine zipper kinase"/>
    <property type="match status" value="1"/>
</dbReference>
<feature type="binding site" evidence="3">
    <location>
        <position position="29"/>
    </location>
    <ligand>
        <name>ATP</name>
        <dbReference type="ChEBI" id="CHEBI:30616"/>
    </ligand>
</feature>
<dbReference type="Gene3D" id="3.30.200.20">
    <property type="entry name" value="Phosphorylase Kinase, domain 1"/>
    <property type="match status" value="1"/>
</dbReference>
<evidence type="ECO:0000256" key="1">
    <source>
        <dbReference type="ARBA" id="ARBA00022741"/>
    </source>
</evidence>
<dbReference type="GO" id="GO:0005524">
    <property type="term" value="F:ATP binding"/>
    <property type="evidence" value="ECO:0007669"/>
    <property type="project" value="UniProtKB-UniRule"/>
</dbReference>
<dbReference type="AlphaFoldDB" id="A0ABD3PJQ5"/>
<keyword evidence="7" id="KW-1185">Reference proteome</keyword>
<evidence type="ECO:0000313" key="7">
    <source>
        <dbReference type="Proteomes" id="UP001516023"/>
    </source>
</evidence>
<dbReference type="CDD" id="cd05117">
    <property type="entry name" value="STKc_CAMK"/>
    <property type="match status" value="1"/>
</dbReference>
<dbReference type="SUPFAM" id="SSF56112">
    <property type="entry name" value="Protein kinase-like (PK-like)"/>
    <property type="match status" value="1"/>
</dbReference>
<dbReference type="InterPro" id="IPR000719">
    <property type="entry name" value="Prot_kinase_dom"/>
</dbReference>
<dbReference type="GO" id="GO:0004674">
    <property type="term" value="F:protein serine/threonine kinase activity"/>
    <property type="evidence" value="ECO:0007669"/>
    <property type="project" value="UniProtKB-KW"/>
</dbReference>
<evidence type="ECO:0000313" key="6">
    <source>
        <dbReference type="EMBL" id="KAL3786600.1"/>
    </source>
</evidence>
<name>A0ABD3PJQ5_9STRA</name>
<dbReference type="PROSITE" id="PS00107">
    <property type="entry name" value="PROTEIN_KINASE_ATP"/>
    <property type="match status" value="1"/>
</dbReference>
<dbReference type="Proteomes" id="UP001516023">
    <property type="component" value="Unassembled WGS sequence"/>
</dbReference>
<keyword evidence="4" id="KW-0418">Kinase</keyword>
<keyword evidence="4" id="KW-0808">Transferase</keyword>
<dbReference type="PROSITE" id="PS50011">
    <property type="entry name" value="PROTEIN_KINASE_DOM"/>
    <property type="match status" value="1"/>
</dbReference>
<keyword evidence="1 3" id="KW-0547">Nucleotide-binding</keyword>
<evidence type="ECO:0000256" key="2">
    <source>
        <dbReference type="ARBA" id="ARBA00022840"/>
    </source>
</evidence>
<dbReference type="Pfam" id="PF00069">
    <property type="entry name" value="Pkinase"/>
    <property type="match status" value="1"/>
</dbReference>
<gene>
    <name evidence="6" type="ORF">HJC23_008196</name>
</gene>
<comment type="caution">
    <text evidence="6">The sequence shown here is derived from an EMBL/GenBank/DDBJ whole genome shotgun (WGS) entry which is preliminary data.</text>
</comment>
<evidence type="ECO:0000256" key="3">
    <source>
        <dbReference type="PROSITE-ProRule" id="PRU10141"/>
    </source>
</evidence>